<sequence length="281" mass="31350">MSDVTIKRMMETGLHFGHQTKRWNPKMRKYIFGSRNGIYIIDLQQTLEKFKKAIAFTRELAARRGKVLFIGTKSQAKDIIFEQATRCGMPYVRERWLGGMLTNYETIKMSIGRLNQLDGMEEDGSFKVLAKKEVIKLQKEKLKLERYLGGIRDMGGLPDAVFIVDTKKEKIALSEAVKLKVPVIAIVDTNCDPDGIDYIIPGNDDANRAIELISSAIADAILEGANEYDMKEKAVAQEREQAATERKKLEDKEMALKKEGSGAAKDKAGDNTGAEAEKAAG</sequence>
<evidence type="ECO:0000256" key="2">
    <source>
        <dbReference type="ARBA" id="ARBA00022980"/>
    </source>
</evidence>
<dbReference type="PANTHER" id="PTHR12534:SF0">
    <property type="entry name" value="SMALL RIBOSOMAL SUBUNIT PROTEIN US2M"/>
    <property type="match status" value="1"/>
</dbReference>
<dbReference type="AlphaFoldDB" id="A0A3B1C702"/>
<comment type="similarity">
    <text evidence="1">Belongs to the universal ribosomal protein uS2 family.</text>
</comment>
<accession>A0A3B1C702</accession>
<dbReference type="InterPro" id="IPR018130">
    <property type="entry name" value="Ribosomal_uS2_CS"/>
</dbReference>
<dbReference type="InterPro" id="IPR001865">
    <property type="entry name" value="Ribosomal_uS2"/>
</dbReference>
<evidence type="ECO:0000313" key="5">
    <source>
        <dbReference type="EMBL" id="VAX22411.1"/>
    </source>
</evidence>
<dbReference type="Gene3D" id="1.10.287.610">
    <property type="entry name" value="Helix hairpin bin"/>
    <property type="match status" value="1"/>
</dbReference>
<dbReference type="GO" id="GO:0022627">
    <property type="term" value="C:cytosolic small ribosomal subunit"/>
    <property type="evidence" value="ECO:0007669"/>
    <property type="project" value="TreeGrafter"/>
</dbReference>
<keyword evidence="2 5" id="KW-0689">Ribosomal protein</keyword>
<evidence type="ECO:0000256" key="1">
    <source>
        <dbReference type="ARBA" id="ARBA00006242"/>
    </source>
</evidence>
<dbReference type="GO" id="GO:0006412">
    <property type="term" value="P:translation"/>
    <property type="evidence" value="ECO:0007669"/>
    <property type="project" value="InterPro"/>
</dbReference>
<dbReference type="CDD" id="cd01425">
    <property type="entry name" value="RPS2"/>
    <property type="match status" value="1"/>
</dbReference>
<keyword evidence="3" id="KW-0687">Ribonucleoprotein</keyword>
<dbReference type="InterPro" id="IPR005706">
    <property type="entry name" value="Ribosomal_uS2_bac/mit/plastid"/>
</dbReference>
<dbReference type="HAMAP" id="MF_00291_B">
    <property type="entry name" value="Ribosomal_uS2_B"/>
    <property type="match status" value="1"/>
</dbReference>
<dbReference type="InterPro" id="IPR023591">
    <property type="entry name" value="Ribosomal_uS2_flav_dom_sf"/>
</dbReference>
<evidence type="ECO:0000256" key="3">
    <source>
        <dbReference type="ARBA" id="ARBA00023274"/>
    </source>
</evidence>
<protein>
    <submittedName>
        <fullName evidence="5">SSU ribosomal protein S2p (SAe)</fullName>
    </submittedName>
</protein>
<dbReference type="NCBIfam" id="TIGR01011">
    <property type="entry name" value="rpsB_bact"/>
    <property type="match status" value="1"/>
</dbReference>
<reference evidence="5" key="1">
    <citation type="submission" date="2018-06" db="EMBL/GenBank/DDBJ databases">
        <authorList>
            <person name="Zhirakovskaya E."/>
        </authorList>
    </citation>
    <scope>NUCLEOTIDE SEQUENCE</scope>
</reference>
<dbReference type="SUPFAM" id="SSF52313">
    <property type="entry name" value="Ribosomal protein S2"/>
    <property type="match status" value="1"/>
</dbReference>
<organism evidence="5">
    <name type="scientific">hydrothermal vent metagenome</name>
    <dbReference type="NCBI Taxonomy" id="652676"/>
    <lineage>
        <taxon>unclassified sequences</taxon>
        <taxon>metagenomes</taxon>
        <taxon>ecological metagenomes</taxon>
    </lineage>
</organism>
<evidence type="ECO:0000256" key="4">
    <source>
        <dbReference type="SAM" id="MobiDB-lite"/>
    </source>
</evidence>
<dbReference type="Gene3D" id="3.40.50.10490">
    <property type="entry name" value="Glucose-6-phosphate isomerase like protein, domain 1"/>
    <property type="match status" value="1"/>
</dbReference>
<dbReference type="PRINTS" id="PR00395">
    <property type="entry name" value="RIBOSOMALS2"/>
</dbReference>
<dbReference type="Pfam" id="PF00318">
    <property type="entry name" value="Ribosomal_S2"/>
    <property type="match status" value="1"/>
</dbReference>
<gene>
    <name evidence="5" type="ORF">MNBD_NITROSPINAE04-2329</name>
</gene>
<dbReference type="PROSITE" id="PS00963">
    <property type="entry name" value="RIBOSOMAL_S2_2"/>
    <property type="match status" value="1"/>
</dbReference>
<dbReference type="FunFam" id="1.10.287.610:FF:000001">
    <property type="entry name" value="30S ribosomal protein S2"/>
    <property type="match status" value="1"/>
</dbReference>
<dbReference type="GO" id="GO:0003735">
    <property type="term" value="F:structural constituent of ribosome"/>
    <property type="evidence" value="ECO:0007669"/>
    <property type="project" value="InterPro"/>
</dbReference>
<dbReference type="PANTHER" id="PTHR12534">
    <property type="entry name" value="30S RIBOSOMAL PROTEIN S2 PROKARYOTIC AND ORGANELLAR"/>
    <property type="match status" value="1"/>
</dbReference>
<feature type="region of interest" description="Disordered" evidence="4">
    <location>
        <begin position="233"/>
        <end position="281"/>
    </location>
</feature>
<name>A0A3B1C702_9ZZZZ</name>
<dbReference type="EMBL" id="UOGA01000225">
    <property type="protein sequence ID" value="VAX22411.1"/>
    <property type="molecule type" value="Genomic_DNA"/>
</dbReference>
<proteinExistence type="inferred from homology"/>